<sequence length="86" mass="9787">MTCQSENARCAGAAHTKDIGNKTKKKRRKMRYRMDGTTPEVQTNSTSRIFVAQVARLNRICRIEPIINNEILLLFFSPLNVTFANS</sequence>
<proteinExistence type="predicted"/>
<dbReference type="HOGENOM" id="CLU_2492911_0_0_6"/>
<dbReference type="Proteomes" id="UP000001410">
    <property type="component" value="Chromosome"/>
</dbReference>
<keyword evidence="3" id="KW-1185">Reference proteome</keyword>
<dbReference type="AlphaFoldDB" id="A0A0H2V9C1"/>
<protein>
    <submittedName>
        <fullName evidence="2">Uncharacterized protein</fullName>
    </submittedName>
</protein>
<evidence type="ECO:0000256" key="1">
    <source>
        <dbReference type="SAM" id="MobiDB-lite"/>
    </source>
</evidence>
<feature type="region of interest" description="Disordered" evidence="1">
    <location>
        <begin position="1"/>
        <end position="30"/>
    </location>
</feature>
<name>A0A0H2V9C1_ECOL6</name>
<organism evidence="2 3">
    <name type="scientific">Escherichia coli O6:H1 (strain CFT073 / ATCC 700928 / UPEC)</name>
    <dbReference type="NCBI Taxonomy" id="199310"/>
    <lineage>
        <taxon>Bacteria</taxon>
        <taxon>Pseudomonadati</taxon>
        <taxon>Pseudomonadota</taxon>
        <taxon>Gammaproteobacteria</taxon>
        <taxon>Enterobacterales</taxon>
        <taxon>Enterobacteriaceae</taxon>
        <taxon>Escherichia</taxon>
    </lineage>
</organism>
<evidence type="ECO:0000313" key="2">
    <source>
        <dbReference type="EMBL" id="AAN81443.1"/>
    </source>
</evidence>
<reference evidence="2 3" key="1">
    <citation type="journal article" date="2002" name="Proc. Natl. Acad. Sci. U.S.A.">
        <title>Extensive mosaic structure revealed by the complete genome sequence of uropathogenic Escherichia coli.</title>
        <authorList>
            <person name="Welch R.A."/>
            <person name="Burland V."/>
            <person name="Plunkett G.III."/>
            <person name="Redford P."/>
            <person name="Roesch P."/>
            <person name="Rasko D."/>
            <person name="Buckles E.L."/>
            <person name="Liou S.R."/>
            <person name="Boutin A."/>
            <person name="Hackett J."/>
            <person name="Stroud D."/>
            <person name="Mayhew G.F."/>
            <person name="Rose D.J."/>
            <person name="Zhou S."/>
            <person name="Schwartz D.C."/>
            <person name="Perna N.T."/>
            <person name="Mobley H.L."/>
            <person name="Donnenberg M.S."/>
            <person name="Blattner F.R."/>
        </authorList>
    </citation>
    <scope>NUCLEOTIDE SEQUENCE [LARGE SCALE GENOMIC DNA]</scope>
    <source>
        <strain evidence="3">CFT073 / ATCC 700928 / UPEC</strain>
    </source>
</reference>
<dbReference type="EMBL" id="AE014075">
    <property type="protein sequence ID" value="AAN81443.1"/>
    <property type="molecule type" value="Genomic_DNA"/>
</dbReference>
<dbReference type="KEGG" id="ecc:c2993"/>
<evidence type="ECO:0000313" key="3">
    <source>
        <dbReference type="Proteomes" id="UP000001410"/>
    </source>
</evidence>
<accession>A0A0H2V9C1</accession>
<gene>
    <name evidence="2" type="ordered locus">c2993</name>
</gene>